<evidence type="ECO:0000313" key="3">
    <source>
        <dbReference type="Proteomes" id="UP001333110"/>
    </source>
</evidence>
<comment type="caution">
    <text evidence="2">The sequence shown here is derived from an EMBL/GenBank/DDBJ whole genome shotgun (WGS) entry which is preliminary data.</text>
</comment>
<dbReference type="EMBL" id="JAUNZN010000001">
    <property type="protein sequence ID" value="KAK4828755.1"/>
    <property type="molecule type" value="Genomic_DNA"/>
</dbReference>
<sequence length="759" mass="84920">MRKDIRGAAKGAGFIQDEEKAQGKSYWCLQLPNGKNSTLHLQALQLAQQPGEDECMQMEGKETRNLYTVKRPPMELKKQNNKVEKMNQKNLKGKWHTYAELSEAKRHTAEPAQMSLNNGKIQHLSKSKTESNPEDKRIKENQLILWQIRVALNLEIPAVQLDDGPIFYMAQDLGYWLICVTLTAESVTRASAVDKRAKQKTYVPVLNSTGFKRDVDFITTLYQEAKQPQFPQLLLIRLVLQTLHQLRCPSLDTLQHLNVSLVVRGPKLNTVFEVQPHQCRVQGHDHFPTPAGHTIPDTSQDAIGLLGHLGTPLAHIQAVVNQHPQVLSRWAAFQPLFPKPAVLHGVVVTHVQDLTLGLVEPHTVGPLIQLIYLSFPNLIILYKSSNLNLAEDRGLCDRRAPFVVLMKIHLNLPKGSYELFKSKIRHLAEAATTIQRGALGPCVLWIRQIGRKQSRDGARQQQAGRSGMRVRKEDRVGAENTFLTSRDRCRESCLLESERASGLGRRRPCRAVGHLGRNGDRLLILAASGGREARRKLSCHKAHLHRQPQHRSECSVESQAQLFSENASERGLRSARWGQEQGWGHKDPVSAATSTKGRGDPGTAAQGCLAYRSLSASQRARLVGWELLSPESQILWKFDFYKTLALLTQAQCSKNPVTRTWVGETTIQPRSTTLVPLLGRALRRDQLCKIALIKGSTLLIADCPFPPSPAGPGYPPAELQGYPPAELQGYPPAELRRQHPLLHQAGQAPRLQIKIHLRD</sequence>
<evidence type="ECO:0000313" key="2">
    <source>
        <dbReference type="EMBL" id="KAK4828755.1"/>
    </source>
</evidence>
<proteinExistence type="predicted"/>
<dbReference type="Proteomes" id="UP001333110">
    <property type="component" value="Unassembled WGS sequence"/>
</dbReference>
<organism evidence="2 3">
    <name type="scientific">Mycteria americana</name>
    <name type="common">Wood stork</name>
    <dbReference type="NCBI Taxonomy" id="33587"/>
    <lineage>
        <taxon>Eukaryota</taxon>
        <taxon>Metazoa</taxon>
        <taxon>Chordata</taxon>
        <taxon>Craniata</taxon>
        <taxon>Vertebrata</taxon>
        <taxon>Euteleostomi</taxon>
        <taxon>Archelosauria</taxon>
        <taxon>Archosauria</taxon>
        <taxon>Dinosauria</taxon>
        <taxon>Saurischia</taxon>
        <taxon>Theropoda</taxon>
        <taxon>Coelurosauria</taxon>
        <taxon>Aves</taxon>
        <taxon>Neognathae</taxon>
        <taxon>Neoaves</taxon>
        <taxon>Aequornithes</taxon>
        <taxon>Ciconiiformes</taxon>
        <taxon>Ciconiidae</taxon>
        <taxon>Mycteria</taxon>
    </lineage>
</organism>
<feature type="non-terminal residue" evidence="2">
    <location>
        <position position="759"/>
    </location>
</feature>
<gene>
    <name evidence="2" type="ORF">QYF61_000746</name>
</gene>
<keyword evidence="3" id="KW-1185">Reference proteome</keyword>
<name>A0AAN7S4Y6_MYCAM</name>
<reference evidence="2 3" key="1">
    <citation type="journal article" date="2023" name="J. Hered.">
        <title>Chromosome-level genome of the wood stork (Mycteria americana) provides insight into avian chromosome evolution.</title>
        <authorList>
            <person name="Flamio R. Jr."/>
            <person name="Ramstad K.M."/>
        </authorList>
    </citation>
    <scope>NUCLEOTIDE SEQUENCE [LARGE SCALE GENOMIC DNA]</scope>
    <source>
        <strain evidence="2">JAX WOST 10</strain>
    </source>
</reference>
<dbReference type="AlphaFoldDB" id="A0AAN7S4Y6"/>
<feature type="region of interest" description="Disordered" evidence="1">
    <location>
        <begin position="116"/>
        <end position="135"/>
    </location>
</feature>
<accession>A0AAN7S4Y6</accession>
<feature type="region of interest" description="Disordered" evidence="1">
    <location>
        <begin position="567"/>
        <end position="601"/>
    </location>
</feature>
<evidence type="ECO:0000256" key="1">
    <source>
        <dbReference type="SAM" id="MobiDB-lite"/>
    </source>
</evidence>
<protein>
    <submittedName>
        <fullName evidence="2">Uncharacterized protein</fullName>
    </submittedName>
</protein>